<comment type="caution">
    <text evidence="2">The sequence shown here is derived from an EMBL/GenBank/DDBJ whole genome shotgun (WGS) entry which is preliminary data.</text>
</comment>
<reference evidence="2" key="1">
    <citation type="submission" date="2021-07" db="EMBL/GenBank/DDBJ databases">
        <title>Neiella marina sp. nov., isolated from the intestinal content of sea cucumber Apostichopus japonicus.</title>
        <authorList>
            <person name="Bai X."/>
        </authorList>
    </citation>
    <scope>NUCLEOTIDE SEQUENCE</scope>
    <source>
        <strain evidence="2">126</strain>
    </source>
</reference>
<protein>
    <recommendedName>
        <fullName evidence="4">Right handed beta helix domain-containing protein</fullName>
    </recommendedName>
</protein>
<keyword evidence="1" id="KW-0472">Membrane</keyword>
<evidence type="ECO:0000256" key="1">
    <source>
        <dbReference type="SAM" id="Phobius"/>
    </source>
</evidence>
<dbReference type="SUPFAM" id="SSF51126">
    <property type="entry name" value="Pectin lyase-like"/>
    <property type="match status" value="1"/>
</dbReference>
<keyword evidence="1" id="KW-1133">Transmembrane helix</keyword>
<evidence type="ECO:0000313" key="2">
    <source>
        <dbReference type="EMBL" id="MBW8191638.1"/>
    </source>
</evidence>
<dbReference type="Proteomes" id="UP001166251">
    <property type="component" value="Unassembled WGS sequence"/>
</dbReference>
<gene>
    <name evidence="2" type="ORF">K0504_11370</name>
</gene>
<evidence type="ECO:0008006" key="4">
    <source>
        <dbReference type="Google" id="ProtNLM"/>
    </source>
</evidence>
<feature type="transmembrane region" description="Helical" evidence="1">
    <location>
        <begin position="12"/>
        <end position="37"/>
    </location>
</feature>
<accession>A0ABS7EH28</accession>
<keyword evidence="1" id="KW-0812">Transmembrane</keyword>
<dbReference type="EMBL" id="JAHZSS010000013">
    <property type="protein sequence ID" value="MBW8191638.1"/>
    <property type="molecule type" value="Genomic_DNA"/>
</dbReference>
<dbReference type="InterPro" id="IPR011050">
    <property type="entry name" value="Pectin_lyase_fold/virulence"/>
</dbReference>
<proteinExistence type="predicted"/>
<keyword evidence="3" id="KW-1185">Reference proteome</keyword>
<evidence type="ECO:0000313" key="3">
    <source>
        <dbReference type="Proteomes" id="UP001166251"/>
    </source>
</evidence>
<name>A0ABS7EH28_9GAMM</name>
<dbReference type="RefSeq" id="WP_220104318.1">
    <property type="nucleotide sequence ID" value="NZ_JAHZSS010000013.1"/>
</dbReference>
<organism evidence="2 3">
    <name type="scientific">Neiella holothuriorum</name>
    <dbReference type="NCBI Taxonomy" id="2870530"/>
    <lineage>
        <taxon>Bacteria</taxon>
        <taxon>Pseudomonadati</taxon>
        <taxon>Pseudomonadota</taxon>
        <taxon>Gammaproteobacteria</taxon>
        <taxon>Alteromonadales</taxon>
        <taxon>Echinimonadaceae</taxon>
        <taxon>Neiella</taxon>
    </lineage>
</organism>
<sequence length="455" mass="51090">MVNQLRQLIVKMINLFLLGLSFGLGFFAVALIAALFYKGDASVSKVANKAKQFAAVSSPFPTNNYELKNHQPSQLIPNSHAHLLTSNMQIKPPADYSVVDIKTSREFILALKKLKPKTAFYFADGIYQFKRGITINQPNIMLLSKSQHPSSVIFAGKGMIKLHKAINLINVNSSGFVLDGITLKKSPNHIIQIRSERQANFPIVRNCIIENGYEQLIKVSYDKRNKPNNFSHSGIVENCIFRYTEGIGPNYYIGGIDAHGIKNWQIRNNLFLDIASPGKRIAEHAIHIWNNSEGTIVEGNMIIDSDRGIGFGMFKQNQHSNIKFSHFGGIIKNNFIYHSSNADPFADSGIILEQSPYTKILNNHVFLEHNYDRAIEYRFNSTFDTVIEGNKTNKKIASRNGGGTSSMRGNSEQLSREKYANALAQHIERSNLPYFIEKEITTHLASTFAYKSNGL</sequence>